<evidence type="ECO:0000313" key="2">
    <source>
        <dbReference type="Proteomes" id="UP000324896"/>
    </source>
</evidence>
<reference evidence="1 2" key="1">
    <citation type="submission" date="2016-10" db="EMBL/GenBank/DDBJ databases">
        <authorList>
            <person name="Varghese N."/>
            <person name="Submissions S."/>
        </authorList>
    </citation>
    <scope>NUCLEOTIDE SEQUENCE [LARGE SCALE GENOMIC DNA]</scope>
    <source>
        <strain evidence="1 2">WG10</strain>
    </source>
</reference>
<protein>
    <submittedName>
        <fullName evidence="1">Uncharacterized protein</fullName>
    </submittedName>
</protein>
<proteinExistence type="predicted"/>
<name>A0A1G6T0J0_9FIRM</name>
<gene>
    <name evidence="1" type="ORF">SAMN04488597_13515</name>
</gene>
<dbReference type="EMBL" id="FMYT01000035">
    <property type="protein sequence ID" value="SDD22568.1"/>
    <property type="molecule type" value="Genomic_DNA"/>
</dbReference>
<dbReference type="OrthoDB" id="2112699at2"/>
<dbReference type="RefSeq" id="WP_073160672.1">
    <property type="nucleotide sequence ID" value="NZ_FMYT01000035.1"/>
</dbReference>
<accession>A0A1G6T0J0</accession>
<dbReference type="Proteomes" id="UP000324896">
    <property type="component" value="Unassembled WGS sequence"/>
</dbReference>
<evidence type="ECO:0000313" key="1">
    <source>
        <dbReference type="EMBL" id="SDD22568.1"/>
    </source>
</evidence>
<sequence length="272" mass="32160">MEGKKKKREPGEYSFPKGSPYKNVYFPERNYFLNVVVDIVPEVFEDILDCVVPELNKIYEKQKGAGEFKPINWSAVKEEFFIDLKEAIINLKKKYNLIEADNCKDDWISILILEEANKLLTTGKYKGENDGRKLISKEVEYIPFEIDTSFEDLASYFFQKNKEELSINLEEESLFWNPIFKSKEAKKTEIMEKIDKKMDLICDYMEKNNFEKIEPRKDMYERLVLFQVKKMTYSNVAENFDSDGEKFMSSDSIQKAVKRLSERIGLKRRTQI</sequence>
<organism evidence="1 2">
    <name type="scientific">Halanaerobium congolense</name>
    <dbReference type="NCBI Taxonomy" id="54121"/>
    <lineage>
        <taxon>Bacteria</taxon>
        <taxon>Bacillati</taxon>
        <taxon>Bacillota</taxon>
        <taxon>Clostridia</taxon>
        <taxon>Halanaerobiales</taxon>
        <taxon>Halanaerobiaceae</taxon>
        <taxon>Halanaerobium</taxon>
    </lineage>
</organism>
<dbReference type="AlphaFoldDB" id="A0A1G6T0J0"/>